<evidence type="ECO:0000256" key="3">
    <source>
        <dbReference type="RuleBase" id="RU000363"/>
    </source>
</evidence>
<keyword evidence="2" id="KW-0560">Oxidoreductase</keyword>
<dbReference type="RefSeq" id="WP_265267737.1">
    <property type="nucleotide sequence ID" value="NZ_JANFAV010000001.1"/>
</dbReference>
<dbReference type="Proteomes" id="UP001165565">
    <property type="component" value="Unassembled WGS sequence"/>
</dbReference>
<dbReference type="PRINTS" id="PR00081">
    <property type="entry name" value="GDHRDH"/>
</dbReference>
<reference evidence="5" key="1">
    <citation type="submission" date="2022-06" db="EMBL/GenBank/DDBJ databases">
        <title>Sphingomonas sp. nov. isolated from rhizosphere soil of tomato.</title>
        <authorList>
            <person name="Dong H."/>
            <person name="Gao R."/>
        </authorList>
    </citation>
    <scope>NUCLEOTIDE SEQUENCE</scope>
    <source>
        <strain evidence="5">MMSM24</strain>
    </source>
</reference>
<feature type="domain" description="Ketoreductase" evidence="4">
    <location>
        <begin position="7"/>
        <end position="183"/>
    </location>
</feature>
<proteinExistence type="inferred from homology"/>
<dbReference type="SUPFAM" id="SSF51735">
    <property type="entry name" value="NAD(P)-binding Rossmann-fold domains"/>
    <property type="match status" value="1"/>
</dbReference>
<dbReference type="EMBL" id="JANFAV010000001">
    <property type="protein sequence ID" value="MCW6533712.1"/>
    <property type="molecule type" value="Genomic_DNA"/>
</dbReference>
<name>A0AA41Z6F4_9SPHN</name>
<dbReference type="PROSITE" id="PS00061">
    <property type="entry name" value="ADH_SHORT"/>
    <property type="match status" value="1"/>
</dbReference>
<dbReference type="PANTHER" id="PTHR44196:SF1">
    <property type="entry name" value="DEHYDROGENASE_REDUCTASE SDR FAMILY MEMBER 7B"/>
    <property type="match status" value="1"/>
</dbReference>
<dbReference type="GO" id="GO:0016020">
    <property type="term" value="C:membrane"/>
    <property type="evidence" value="ECO:0007669"/>
    <property type="project" value="TreeGrafter"/>
</dbReference>
<evidence type="ECO:0000313" key="5">
    <source>
        <dbReference type="EMBL" id="MCW6533712.1"/>
    </source>
</evidence>
<evidence type="ECO:0000256" key="2">
    <source>
        <dbReference type="ARBA" id="ARBA00023002"/>
    </source>
</evidence>
<accession>A0AA41Z6F4</accession>
<dbReference type="InterPro" id="IPR020904">
    <property type="entry name" value="Sc_DH/Rdtase_CS"/>
</dbReference>
<dbReference type="InterPro" id="IPR002347">
    <property type="entry name" value="SDR_fam"/>
</dbReference>
<dbReference type="InterPro" id="IPR057326">
    <property type="entry name" value="KR_dom"/>
</dbReference>
<evidence type="ECO:0000313" key="6">
    <source>
        <dbReference type="Proteomes" id="UP001165565"/>
    </source>
</evidence>
<dbReference type="InterPro" id="IPR036291">
    <property type="entry name" value="NAD(P)-bd_dom_sf"/>
</dbReference>
<evidence type="ECO:0000256" key="1">
    <source>
        <dbReference type="ARBA" id="ARBA00006484"/>
    </source>
</evidence>
<protein>
    <submittedName>
        <fullName evidence="5">SDR family NAD(P)-dependent oxidoreductase</fullName>
    </submittedName>
</protein>
<dbReference type="GO" id="GO:0016491">
    <property type="term" value="F:oxidoreductase activity"/>
    <property type="evidence" value="ECO:0007669"/>
    <property type="project" value="UniProtKB-KW"/>
</dbReference>
<dbReference type="PANTHER" id="PTHR44196">
    <property type="entry name" value="DEHYDROGENASE/REDUCTASE SDR FAMILY MEMBER 7B"/>
    <property type="match status" value="1"/>
</dbReference>
<dbReference type="AlphaFoldDB" id="A0AA41Z6F4"/>
<gene>
    <name evidence="5" type="ORF">NEE01_02820</name>
</gene>
<comment type="caution">
    <text evidence="5">The sequence shown here is derived from an EMBL/GenBank/DDBJ whole genome shotgun (WGS) entry which is preliminary data.</text>
</comment>
<dbReference type="SMART" id="SM00822">
    <property type="entry name" value="PKS_KR"/>
    <property type="match status" value="1"/>
</dbReference>
<organism evidence="5 6">
    <name type="scientific">Sphingomonas lycopersici</name>
    <dbReference type="NCBI Taxonomy" id="2951807"/>
    <lineage>
        <taxon>Bacteria</taxon>
        <taxon>Pseudomonadati</taxon>
        <taxon>Pseudomonadota</taxon>
        <taxon>Alphaproteobacteria</taxon>
        <taxon>Sphingomonadales</taxon>
        <taxon>Sphingomonadaceae</taxon>
        <taxon>Sphingomonas</taxon>
    </lineage>
</organism>
<evidence type="ECO:0000259" key="4">
    <source>
        <dbReference type="SMART" id="SM00822"/>
    </source>
</evidence>
<dbReference type="Pfam" id="PF00106">
    <property type="entry name" value="adh_short"/>
    <property type="match status" value="1"/>
</dbReference>
<dbReference type="Gene3D" id="3.40.50.720">
    <property type="entry name" value="NAD(P)-binding Rossmann-like Domain"/>
    <property type="match status" value="1"/>
</dbReference>
<comment type="similarity">
    <text evidence="1 3">Belongs to the short-chain dehydrogenases/reductases (SDR) family.</text>
</comment>
<dbReference type="PRINTS" id="PR00080">
    <property type="entry name" value="SDRFAMILY"/>
</dbReference>
<sequence>MSEFSGKRVLITGGTSGIGLALADAFRAVDARVAVCARSDDALREFSSARPDALAIKADVTDTAAQARMLDQIGDAFGGLDILVNNAGGLVERDFVAAPPGPAALEDEFALNFVAPIQLTAAALALYGPLSAIIFVTSGFALVSPKRAPTYGAAKAGLHGFAEGLRRQFDGSATQVLEVLPPTVDTPATTHSAARKVAPETVAAATLEALRRKRPLALMGATRALPMMLRIAPSTTGRIASRS</sequence>
<keyword evidence="6" id="KW-1185">Reference proteome</keyword>